<organism evidence="2 3">
    <name type="scientific">Pedobacter hartonius</name>
    <dbReference type="NCBI Taxonomy" id="425514"/>
    <lineage>
        <taxon>Bacteria</taxon>
        <taxon>Pseudomonadati</taxon>
        <taxon>Bacteroidota</taxon>
        <taxon>Sphingobacteriia</taxon>
        <taxon>Sphingobacteriales</taxon>
        <taxon>Sphingobacteriaceae</taxon>
        <taxon>Pedobacter</taxon>
    </lineage>
</organism>
<gene>
    <name evidence="2" type="ORF">SAMN05443550_103146</name>
</gene>
<protein>
    <submittedName>
        <fullName evidence="2">Uncharacterized protein</fullName>
    </submittedName>
</protein>
<keyword evidence="1" id="KW-0732">Signal</keyword>
<dbReference type="RefSeq" id="WP_090555803.1">
    <property type="nucleotide sequence ID" value="NZ_FNRA01000003.1"/>
</dbReference>
<dbReference type="OrthoDB" id="737764at2"/>
<dbReference type="Proteomes" id="UP000198850">
    <property type="component" value="Unassembled WGS sequence"/>
</dbReference>
<dbReference type="EMBL" id="FNRA01000003">
    <property type="protein sequence ID" value="SEA41219.1"/>
    <property type="molecule type" value="Genomic_DNA"/>
</dbReference>
<evidence type="ECO:0000256" key="1">
    <source>
        <dbReference type="SAM" id="SignalP"/>
    </source>
</evidence>
<feature type="chain" id="PRO_5011450787" evidence="1">
    <location>
        <begin position="25"/>
        <end position="358"/>
    </location>
</feature>
<dbReference type="AlphaFoldDB" id="A0A1H4AZC7"/>
<dbReference type="STRING" id="425514.SAMN05443550_103146"/>
<keyword evidence="3" id="KW-1185">Reference proteome</keyword>
<proteinExistence type="predicted"/>
<feature type="signal peptide" evidence="1">
    <location>
        <begin position="1"/>
        <end position="24"/>
    </location>
</feature>
<evidence type="ECO:0000313" key="3">
    <source>
        <dbReference type="Proteomes" id="UP000198850"/>
    </source>
</evidence>
<name>A0A1H4AZC7_9SPHI</name>
<sequence>MKAFFIILLLAAGIHLTASGQLVAEDASGKSSILLNASSISINLSEAALSANWNNFRNLAIEKPQQILWGLSARGSNSEGLSELFNGGQFTPKSRISGFIGLRKSYQTSAFELLKRIREIQTSEGFPNEEAMNVIRQLNEQVKAGRKKQPSKALDIYLNTGLNTDNFKLYSDQDNSSLAARFNNISFRGAFADIGINYEYGSRWTLGISAGYERYNNIDSLLSTDYKLTNITTIGNSQLSTEVKYHAYSGDYVAYNRVNFRTDALYFAKVSDAYRLVWNTLYTRWIFPLNESRINKVIQAGTAINFYKSEGKFAGGLYAQSNDLFNHLHSTDRFHERLSFGITAKYAFGTIMSRDFPE</sequence>
<reference evidence="2 3" key="1">
    <citation type="submission" date="2016-10" db="EMBL/GenBank/DDBJ databases">
        <authorList>
            <person name="de Groot N.N."/>
        </authorList>
    </citation>
    <scope>NUCLEOTIDE SEQUENCE [LARGE SCALE GENOMIC DNA]</scope>
    <source>
        <strain evidence="2 3">DSM 19033</strain>
    </source>
</reference>
<evidence type="ECO:0000313" key="2">
    <source>
        <dbReference type="EMBL" id="SEA41219.1"/>
    </source>
</evidence>
<accession>A0A1H4AZC7</accession>